<sequence length="181" mass="20088">MGWGLRGTRVNVIQVRHRGVHISILALFAQEGFISFNWVPGGYNTHAFVDAMRQMLPQVMTPYPGPRSVLVLDNCRIHHAERAELDSILNNIDGAGGRALLLFLAPYSPIDNPIEFGFSVLKNYWRKHSVELDALDLNEAIQRCLLQCYQDGQSADAAQRNPSAAATFAHCGYSVPGLKQL</sequence>
<dbReference type="InterPro" id="IPR038717">
    <property type="entry name" value="Tc1-like_DDE_dom"/>
</dbReference>
<dbReference type="GO" id="GO:0003676">
    <property type="term" value="F:nucleic acid binding"/>
    <property type="evidence" value="ECO:0007669"/>
    <property type="project" value="InterPro"/>
</dbReference>
<accession>A0A8J5X1Y0</accession>
<dbReference type="Proteomes" id="UP000751190">
    <property type="component" value="Unassembled WGS sequence"/>
</dbReference>
<feature type="domain" description="Tc1-like transposase DDE" evidence="1">
    <location>
        <begin position="2"/>
        <end position="129"/>
    </location>
</feature>
<dbReference type="EMBL" id="JAGTXO010000049">
    <property type="protein sequence ID" value="KAG8458681.1"/>
    <property type="molecule type" value="Genomic_DNA"/>
</dbReference>
<dbReference type="OMA" id="MHIREAD"/>
<evidence type="ECO:0000259" key="1">
    <source>
        <dbReference type="Pfam" id="PF13358"/>
    </source>
</evidence>
<dbReference type="Gene3D" id="3.30.420.10">
    <property type="entry name" value="Ribonuclease H-like superfamily/Ribonuclease H"/>
    <property type="match status" value="1"/>
</dbReference>
<organism evidence="2 3">
    <name type="scientific">Diacronema lutheri</name>
    <name type="common">Unicellular marine alga</name>
    <name type="synonym">Monochrysis lutheri</name>
    <dbReference type="NCBI Taxonomy" id="2081491"/>
    <lineage>
        <taxon>Eukaryota</taxon>
        <taxon>Haptista</taxon>
        <taxon>Haptophyta</taxon>
        <taxon>Pavlovophyceae</taxon>
        <taxon>Pavlovales</taxon>
        <taxon>Pavlovaceae</taxon>
        <taxon>Diacronema</taxon>
    </lineage>
</organism>
<dbReference type="Pfam" id="PF13358">
    <property type="entry name" value="DDE_3"/>
    <property type="match status" value="1"/>
</dbReference>
<evidence type="ECO:0000313" key="2">
    <source>
        <dbReference type="EMBL" id="KAG8458681.1"/>
    </source>
</evidence>
<proteinExistence type="predicted"/>
<keyword evidence="3" id="KW-1185">Reference proteome</keyword>
<evidence type="ECO:0000313" key="3">
    <source>
        <dbReference type="Proteomes" id="UP000751190"/>
    </source>
</evidence>
<name>A0A8J5X1Y0_DIALT</name>
<gene>
    <name evidence="2" type="ORF">KFE25_008478</name>
</gene>
<dbReference type="PANTHER" id="PTHR46564:SF1">
    <property type="entry name" value="TRANSPOSASE"/>
    <property type="match status" value="1"/>
</dbReference>
<comment type="caution">
    <text evidence="2">The sequence shown here is derived from an EMBL/GenBank/DDBJ whole genome shotgun (WGS) entry which is preliminary data.</text>
</comment>
<dbReference type="InterPro" id="IPR036397">
    <property type="entry name" value="RNaseH_sf"/>
</dbReference>
<protein>
    <recommendedName>
        <fullName evidence="1">Tc1-like transposase DDE domain-containing protein</fullName>
    </recommendedName>
</protein>
<dbReference type="PANTHER" id="PTHR46564">
    <property type="entry name" value="TRANSPOSASE"/>
    <property type="match status" value="1"/>
</dbReference>
<reference evidence="2" key="1">
    <citation type="submission" date="2021-05" db="EMBL/GenBank/DDBJ databases">
        <title>The genome of the haptophyte Pavlova lutheri (Diacronema luteri, Pavlovales) - a model for lipid biosynthesis in eukaryotic algae.</title>
        <authorList>
            <person name="Hulatt C.J."/>
            <person name="Posewitz M.C."/>
        </authorList>
    </citation>
    <scope>NUCLEOTIDE SEQUENCE</scope>
    <source>
        <strain evidence="2">NIVA-4/92</strain>
    </source>
</reference>
<dbReference type="AlphaFoldDB" id="A0A8J5X1Y0"/>
<dbReference type="OrthoDB" id="2142724at2759"/>